<evidence type="ECO:0000313" key="12">
    <source>
        <dbReference type="Proteomes" id="UP000326207"/>
    </source>
</evidence>
<evidence type="ECO:0000256" key="3">
    <source>
        <dbReference type="ARBA" id="ARBA00023002"/>
    </source>
</evidence>
<dbReference type="GO" id="GO:0019354">
    <property type="term" value="P:siroheme biosynthetic process"/>
    <property type="evidence" value="ECO:0007669"/>
    <property type="project" value="UniProtKB-UniPathway"/>
</dbReference>
<dbReference type="PANTHER" id="PTHR35330">
    <property type="entry name" value="SIROHEME BIOSYNTHESIS PROTEIN MET8"/>
    <property type="match status" value="1"/>
</dbReference>
<sequence length="215" mass="22947">MIPLLHDFAGETVLVFGGGGVGARKARRFTREARVVVVAPDFADTDFGGAEFVREAPAPEDVAEWLDRTEPALVVAATDDTALNARIEADARERNVLVNRTDTHGERDPGSVVVPATVRDGDVVVSISTGGSAPALSKHLREQIEADIEHAGEMAALVGEIRGELQADGVDPSRRRDAVRAVVRDDGVWKHLGTGGTNARQRADRVVRDTVGDNT</sequence>
<dbReference type="EC" id="1.3.1.76" evidence="2"/>
<accession>A0A5N5UE41</accession>
<accession>A0A5N5UMV5</accession>
<dbReference type="NCBIfam" id="TIGR01470">
    <property type="entry name" value="cysG_Nterm"/>
    <property type="match status" value="1"/>
</dbReference>
<keyword evidence="5" id="KW-0627">Porphyrin biosynthesis</keyword>
<dbReference type="Pfam" id="PF13241">
    <property type="entry name" value="NAD_binding_7"/>
    <property type="match status" value="1"/>
</dbReference>
<evidence type="ECO:0000256" key="1">
    <source>
        <dbReference type="ARBA" id="ARBA00005010"/>
    </source>
</evidence>
<dbReference type="Pfam" id="PF14824">
    <property type="entry name" value="Sirohm_synth_M"/>
    <property type="match status" value="1"/>
</dbReference>
<evidence type="ECO:0000256" key="2">
    <source>
        <dbReference type="ARBA" id="ARBA00012400"/>
    </source>
</evidence>
<dbReference type="Proteomes" id="UP000326207">
    <property type="component" value="Unassembled WGS sequence"/>
</dbReference>
<keyword evidence="3" id="KW-0560">Oxidoreductase</keyword>
<dbReference type="RefSeq" id="WP_152120014.1">
    <property type="nucleotide sequence ID" value="NZ_QJOW01000002.1"/>
</dbReference>
<dbReference type="GO" id="GO:0004325">
    <property type="term" value="F:ferrochelatase activity"/>
    <property type="evidence" value="ECO:0007669"/>
    <property type="project" value="InterPro"/>
</dbReference>
<dbReference type="EMBL" id="QKKZ01000001">
    <property type="protein sequence ID" value="KAB7516519.1"/>
    <property type="molecule type" value="Genomic_DNA"/>
</dbReference>
<dbReference type="SUPFAM" id="SSF51735">
    <property type="entry name" value="NAD(P)-binding Rossmann-fold domains"/>
    <property type="match status" value="1"/>
</dbReference>
<accession>A0A5N5UFT4</accession>
<evidence type="ECO:0000256" key="5">
    <source>
        <dbReference type="ARBA" id="ARBA00023244"/>
    </source>
</evidence>
<dbReference type="UniPathway" id="UPA00262">
    <property type="reaction ID" value="UER00222"/>
</dbReference>
<organism evidence="9 14">
    <name type="scientific">Halosegnis rubeus</name>
    <dbReference type="NCBI Taxonomy" id="2212850"/>
    <lineage>
        <taxon>Archaea</taxon>
        <taxon>Methanobacteriati</taxon>
        <taxon>Methanobacteriota</taxon>
        <taxon>Stenosarchaea group</taxon>
        <taxon>Halobacteria</taxon>
        <taxon>Halobacteriales</taxon>
        <taxon>Natronomonadaceae</taxon>
        <taxon>Halosegnis</taxon>
    </lineage>
</organism>
<dbReference type="PANTHER" id="PTHR35330:SF1">
    <property type="entry name" value="SIROHEME BIOSYNTHESIS PROTEIN MET8"/>
    <property type="match status" value="1"/>
</dbReference>
<dbReference type="Gene3D" id="3.40.50.720">
    <property type="entry name" value="NAD(P)-binding Rossmann-like Domain"/>
    <property type="match status" value="1"/>
</dbReference>
<keyword evidence="14" id="KW-1185">Reference proteome</keyword>
<dbReference type="Proteomes" id="UP000326865">
    <property type="component" value="Unassembled WGS sequence"/>
</dbReference>
<dbReference type="InterPro" id="IPR028281">
    <property type="entry name" value="Sirohaem_synthase_central"/>
</dbReference>
<dbReference type="InterPro" id="IPR036291">
    <property type="entry name" value="NAD(P)-bd_dom_sf"/>
</dbReference>
<dbReference type="InterPro" id="IPR006367">
    <property type="entry name" value="Sirohaem_synthase_N"/>
</dbReference>
<comment type="catalytic activity">
    <reaction evidence="6">
        <text>precorrin-2 + NAD(+) = sirohydrochlorin + NADH + 2 H(+)</text>
        <dbReference type="Rhea" id="RHEA:15613"/>
        <dbReference type="ChEBI" id="CHEBI:15378"/>
        <dbReference type="ChEBI" id="CHEBI:57540"/>
        <dbReference type="ChEBI" id="CHEBI:57945"/>
        <dbReference type="ChEBI" id="CHEBI:58351"/>
        <dbReference type="ChEBI" id="CHEBI:58827"/>
        <dbReference type="EC" id="1.3.1.76"/>
    </reaction>
</comment>
<evidence type="ECO:0000256" key="7">
    <source>
        <dbReference type="SAM" id="MobiDB-lite"/>
    </source>
</evidence>
<dbReference type="GO" id="GO:0043115">
    <property type="term" value="F:precorrin-2 dehydrogenase activity"/>
    <property type="evidence" value="ECO:0007669"/>
    <property type="project" value="UniProtKB-EC"/>
</dbReference>
<protein>
    <recommendedName>
        <fullName evidence="2">precorrin-2 dehydrogenase</fullName>
        <ecNumber evidence="2">1.3.1.76</ecNumber>
    </recommendedName>
</protein>
<dbReference type="InterPro" id="IPR028161">
    <property type="entry name" value="Met8-like"/>
</dbReference>
<dbReference type="EMBL" id="QMDY01000001">
    <property type="protein sequence ID" value="KAB7519742.1"/>
    <property type="molecule type" value="Genomic_DNA"/>
</dbReference>
<dbReference type="AlphaFoldDB" id="A0A5N5UE41"/>
<dbReference type="EMBL" id="QJOW01000002">
    <property type="protein sequence ID" value="KAB7517139.1"/>
    <property type="molecule type" value="Genomic_DNA"/>
</dbReference>
<comment type="caution">
    <text evidence="9">The sequence shown here is derived from an EMBL/GenBank/DDBJ whole genome shotgun (WGS) entry which is preliminary data.</text>
</comment>
<dbReference type="Gene3D" id="3.30.160.110">
    <property type="entry name" value="Siroheme synthase, domain 2"/>
    <property type="match status" value="1"/>
</dbReference>
<reference evidence="12 13" key="1">
    <citation type="submission" date="2019-10" db="EMBL/GenBank/DDBJ databases">
        <title>Unraveling microbial dark matter from salterns through culturing: the case of the genus Halosegnis.</title>
        <authorList>
            <person name="Duran-Viseras A."/>
            <person name="Andrei A.-S."/>
            <person name="Vera-Gargallo B."/>
            <person name="Ghai R."/>
            <person name="Sanchez-Porro C."/>
            <person name="Ventosa A."/>
        </authorList>
    </citation>
    <scope>NUCLEOTIDE SEQUENCE [LARGE SCALE GENOMIC DNA]</scope>
    <source>
        <strain evidence="10 13">F17-44</strain>
        <strain evidence="9 14">F18-79</strain>
        <strain evidence="11 12">F19-13</strain>
    </source>
</reference>
<gene>
    <name evidence="9" type="ORF">DM867_00465</name>
    <name evidence="10" type="ORF">DMP03_07215</name>
    <name evidence="11" type="ORF">DP108_00360</name>
</gene>
<evidence type="ECO:0000313" key="13">
    <source>
        <dbReference type="Proteomes" id="UP000326302"/>
    </source>
</evidence>
<proteinExistence type="predicted"/>
<evidence type="ECO:0000313" key="14">
    <source>
        <dbReference type="Proteomes" id="UP000326865"/>
    </source>
</evidence>
<dbReference type="OrthoDB" id="10510at2157"/>
<dbReference type="Proteomes" id="UP000326302">
    <property type="component" value="Unassembled WGS sequence"/>
</dbReference>
<evidence type="ECO:0000313" key="9">
    <source>
        <dbReference type="EMBL" id="KAB7516519.1"/>
    </source>
</evidence>
<feature type="domain" description="Siroheme synthase central" evidence="8">
    <location>
        <begin position="125"/>
        <end position="146"/>
    </location>
</feature>
<name>A0A5N5UE41_9EURY</name>
<evidence type="ECO:0000313" key="11">
    <source>
        <dbReference type="EMBL" id="KAB7519742.1"/>
    </source>
</evidence>
<comment type="pathway">
    <text evidence="1">Porphyrin-containing compound metabolism; siroheme biosynthesis; sirohydrochlorin from precorrin-2: step 1/1.</text>
</comment>
<feature type="region of interest" description="Disordered" evidence="7">
    <location>
        <begin position="194"/>
        <end position="215"/>
    </location>
</feature>
<evidence type="ECO:0000256" key="6">
    <source>
        <dbReference type="ARBA" id="ARBA00047561"/>
    </source>
</evidence>
<dbReference type="SUPFAM" id="SSF75615">
    <property type="entry name" value="Siroheme synthase middle domains-like"/>
    <property type="match status" value="1"/>
</dbReference>
<keyword evidence="4" id="KW-0520">NAD</keyword>
<feature type="compositionally biased region" description="Basic and acidic residues" evidence="7">
    <location>
        <begin position="201"/>
        <end position="215"/>
    </location>
</feature>
<evidence type="ECO:0000313" key="10">
    <source>
        <dbReference type="EMBL" id="KAB7517139.1"/>
    </source>
</evidence>
<evidence type="ECO:0000256" key="4">
    <source>
        <dbReference type="ARBA" id="ARBA00023027"/>
    </source>
</evidence>
<evidence type="ECO:0000259" key="8">
    <source>
        <dbReference type="Pfam" id="PF14824"/>
    </source>
</evidence>